<dbReference type="RefSeq" id="WP_106840760.1">
    <property type="nucleotide sequence ID" value="NZ_JBCNIW010000025.1"/>
</dbReference>
<organism evidence="2 3">
    <name type="scientific">Brevibacillus fortis</name>
    <dbReference type="NCBI Taxonomy" id="2126352"/>
    <lineage>
        <taxon>Bacteria</taxon>
        <taxon>Bacillati</taxon>
        <taxon>Bacillota</taxon>
        <taxon>Bacilli</taxon>
        <taxon>Bacillales</taxon>
        <taxon>Paenibacillaceae</taxon>
        <taxon>Brevibacillus</taxon>
    </lineage>
</organism>
<dbReference type="EMBL" id="PXZM01000036">
    <property type="protein sequence ID" value="PSJ91242.1"/>
    <property type="molecule type" value="Genomic_DNA"/>
</dbReference>
<feature type="transmembrane region" description="Helical" evidence="1">
    <location>
        <begin position="88"/>
        <end position="111"/>
    </location>
</feature>
<feature type="transmembrane region" description="Helical" evidence="1">
    <location>
        <begin position="172"/>
        <end position="193"/>
    </location>
</feature>
<dbReference type="Pfam" id="PF14329">
    <property type="entry name" value="DUF4386"/>
    <property type="match status" value="1"/>
</dbReference>
<feature type="transmembrane region" description="Helical" evidence="1">
    <location>
        <begin position="55"/>
        <end position="76"/>
    </location>
</feature>
<reference evidence="2 3" key="1">
    <citation type="submission" date="2018-03" db="EMBL/GenBank/DDBJ databases">
        <title>Brevisbacillus phylogenomics.</title>
        <authorList>
            <person name="Dunlap C."/>
        </authorList>
    </citation>
    <scope>NUCLEOTIDE SEQUENCE [LARGE SCALE GENOMIC DNA]</scope>
    <source>
        <strain evidence="2 3">NRRL NRS-1210</strain>
    </source>
</reference>
<feature type="transmembrane region" description="Helical" evidence="1">
    <location>
        <begin position="12"/>
        <end position="35"/>
    </location>
</feature>
<comment type="caution">
    <text evidence="2">The sequence shown here is derived from an EMBL/GenBank/DDBJ whole genome shotgun (WGS) entry which is preliminary data.</text>
</comment>
<evidence type="ECO:0000256" key="1">
    <source>
        <dbReference type="SAM" id="Phobius"/>
    </source>
</evidence>
<dbReference type="InterPro" id="IPR025495">
    <property type="entry name" value="DUF4386"/>
</dbReference>
<proteinExistence type="predicted"/>
<keyword evidence="1" id="KW-0812">Transmembrane</keyword>
<feature type="transmembrane region" description="Helical" evidence="1">
    <location>
        <begin position="139"/>
        <end position="160"/>
    </location>
</feature>
<feature type="transmembrane region" description="Helical" evidence="1">
    <location>
        <begin position="199"/>
        <end position="219"/>
    </location>
</feature>
<keyword evidence="1" id="KW-0472">Membrane</keyword>
<keyword evidence="1" id="KW-1133">Transmembrane helix</keyword>
<accession>A0A2P7UWA9</accession>
<name>A0A2P7UWA9_9BACL</name>
<protein>
    <submittedName>
        <fullName evidence="2">DUF4386 domain-containing protein</fullName>
    </submittedName>
</protein>
<dbReference type="AlphaFoldDB" id="A0A2P7UWA9"/>
<keyword evidence="3" id="KW-1185">Reference proteome</keyword>
<gene>
    <name evidence="2" type="ORF">C7R93_21665</name>
</gene>
<dbReference type="OrthoDB" id="1176146at2"/>
<evidence type="ECO:0000313" key="2">
    <source>
        <dbReference type="EMBL" id="PSJ91242.1"/>
    </source>
</evidence>
<evidence type="ECO:0000313" key="3">
    <source>
        <dbReference type="Proteomes" id="UP000240419"/>
    </source>
</evidence>
<sequence length="234" mass="25615">MLRKSTKSGRRSAVITGVLLIVGLVTGIFSVVPVIDGADYLVKASTNENQVLLGAFFQLLMVAAYVGIPIVMYPILSKHNKGIALGSVAFGIIAGVFIMIGVIILLLLLTVSHEFAKVGTLHVSYFQTLGGLLREGRDLVNHVATTLAFVLAMFFFTCIFYQTKLVPRWLSVFGLIGSTLSILASSLFMIRFIGLDATYMMLNIPIAFQQLILAIWLIIKGFNPTEPGFYIHVR</sequence>
<dbReference type="Proteomes" id="UP000240419">
    <property type="component" value="Unassembled WGS sequence"/>
</dbReference>